<dbReference type="PANTHER" id="PTHR22042">
    <property type="entry name" value="TANKYRASE 1 BINDING PROTEIN"/>
    <property type="match status" value="1"/>
</dbReference>
<name>A0A8D0L8V2_SPHPU</name>
<dbReference type="GeneTree" id="ENSGT00940000171312"/>
<dbReference type="InterPro" id="IPR040006">
    <property type="entry name" value="TNKS1BP1-like"/>
</dbReference>
<dbReference type="GO" id="GO:0005634">
    <property type="term" value="C:nucleus"/>
    <property type="evidence" value="ECO:0007669"/>
    <property type="project" value="TreeGrafter"/>
</dbReference>
<feature type="compositionally biased region" description="Polar residues" evidence="1">
    <location>
        <begin position="273"/>
        <end position="319"/>
    </location>
</feature>
<feature type="compositionally biased region" description="Basic and acidic residues" evidence="1">
    <location>
        <begin position="250"/>
        <end position="272"/>
    </location>
</feature>
<evidence type="ECO:0000256" key="1">
    <source>
        <dbReference type="SAM" id="MobiDB-lite"/>
    </source>
</evidence>
<evidence type="ECO:0000313" key="2">
    <source>
        <dbReference type="Ensembl" id="ENSSPUP00000017258.1"/>
    </source>
</evidence>
<dbReference type="AlphaFoldDB" id="A0A8D0L8V2"/>
<feature type="compositionally biased region" description="Polar residues" evidence="1">
    <location>
        <begin position="457"/>
        <end position="466"/>
    </location>
</feature>
<feature type="region of interest" description="Disordered" evidence="1">
    <location>
        <begin position="232"/>
        <end position="589"/>
    </location>
</feature>
<dbReference type="GO" id="GO:0000792">
    <property type="term" value="C:heterochromatin"/>
    <property type="evidence" value="ECO:0007669"/>
    <property type="project" value="TreeGrafter"/>
</dbReference>
<keyword evidence="3" id="KW-1185">Reference proteome</keyword>
<reference evidence="2" key="2">
    <citation type="submission" date="2025-09" db="UniProtKB">
        <authorList>
            <consortium name="Ensembl"/>
        </authorList>
    </citation>
    <scope>IDENTIFICATION</scope>
</reference>
<proteinExistence type="predicted"/>
<reference evidence="2" key="1">
    <citation type="submission" date="2025-08" db="UniProtKB">
        <authorList>
            <consortium name="Ensembl"/>
        </authorList>
    </citation>
    <scope>IDENTIFICATION</scope>
</reference>
<dbReference type="PANTHER" id="PTHR22042:SF2">
    <property type="entry name" value="182 KDA TANKYRASE-1-BINDING PROTEIN"/>
    <property type="match status" value="1"/>
</dbReference>
<dbReference type="OMA" id="VPAKPCI"/>
<feature type="region of interest" description="Disordered" evidence="1">
    <location>
        <begin position="134"/>
        <end position="158"/>
    </location>
</feature>
<sequence length="589" mass="60715">MASQPQPLCSPLPCTPANGNSSMGQSSGSPETGDARPKPSVKPKPRMLPKPAVPAKPCIPLTSPGPRQPLSEVPSAEKINLLAGPKPYGGGVSSAVRRPSFGRKCPIVEASNGKGRPPPLPSAGVPFGAAVLPSATKEPSASEGIPVEEHGGYSSVPKSTAPFKVKPVLVAAKPERFPGTTVEEILAKMELPCKEGSGSPDRPWGLRSSFSHDVSSVHLGPKGYAAFRRWPSVGEGGEKEGGSSIFKTSQEVERRKPSGEEAEKDKRNREETQSQNGQHVPEPQQSDGAAERNSNFASRDSYIPPSTSCNGDQSGQRRSPSPPGISVSQTSPAPATLRSGVAPGSPYVPTEPTEPPCAPCLPAEAPGSPSRVTLVASVPVQLPSDSPDAPAEPPSPSDEVGLFQAPGSPAVLAKPCPLVSGSPGSPEAPKESSYELSKCVGLPSPLTEPSPGLLQISLLSKPSASMAQVLRESDEPAGPCPDPPSHPSAVFGSPGSPDALPEPPTQSPGSPYPQKDSLSPSEDGGTFRGLVQTSLPEDKDPQAPQLGLRRASEGVVHLPTTELNREELGGSLATLPRGGNLPSEQPLVG</sequence>
<evidence type="ECO:0000313" key="3">
    <source>
        <dbReference type="Proteomes" id="UP000694392"/>
    </source>
</evidence>
<dbReference type="GO" id="GO:0006302">
    <property type="term" value="P:double-strand break repair"/>
    <property type="evidence" value="ECO:0007669"/>
    <property type="project" value="TreeGrafter"/>
</dbReference>
<accession>A0A8D0L8V2</accession>
<organism evidence="2 3">
    <name type="scientific">Sphenodon punctatus</name>
    <name type="common">Tuatara</name>
    <name type="synonym">Hatteria punctata</name>
    <dbReference type="NCBI Taxonomy" id="8508"/>
    <lineage>
        <taxon>Eukaryota</taxon>
        <taxon>Metazoa</taxon>
        <taxon>Chordata</taxon>
        <taxon>Craniata</taxon>
        <taxon>Vertebrata</taxon>
        <taxon>Euteleostomi</taxon>
        <taxon>Lepidosauria</taxon>
        <taxon>Sphenodontia</taxon>
        <taxon>Sphenodontidae</taxon>
        <taxon>Sphenodon</taxon>
    </lineage>
</organism>
<dbReference type="Ensembl" id="ENSSPUT00000018385.1">
    <property type="protein sequence ID" value="ENSSPUP00000017258.1"/>
    <property type="gene ID" value="ENSSPUG00000013354.1"/>
</dbReference>
<dbReference type="Proteomes" id="UP000694392">
    <property type="component" value="Unplaced"/>
</dbReference>
<dbReference type="GO" id="GO:0071479">
    <property type="term" value="P:cellular response to ionizing radiation"/>
    <property type="evidence" value="ECO:0007669"/>
    <property type="project" value="TreeGrafter"/>
</dbReference>
<protein>
    <submittedName>
        <fullName evidence="2">Uncharacterized protein</fullName>
    </submittedName>
</protein>
<feature type="region of interest" description="Disordered" evidence="1">
    <location>
        <begin position="1"/>
        <end position="75"/>
    </location>
</feature>
<feature type="compositionally biased region" description="Low complexity" evidence="1">
    <location>
        <begin position="18"/>
        <end position="29"/>
    </location>
</feature>